<dbReference type="Pfam" id="PF05368">
    <property type="entry name" value="NmrA"/>
    <property type="match status" value="1"/>
</dbReference>
<dbReference type="Proteomes" id="UP001161406">
    <property type="component" value="Unassembled WGS sequence"/>
</dbReference>
<comment type="caution">
    <text evidence="2">The sequence shown here is derived from an EMBL/GenBank/DDBJ whole genome shotgun (WGS) entry which is preliminary data.</text>
</comment>
<reference evidence="2" key="1">
    <citation type="journal article" date="2014" name="Int. J. Syst. Evol. Microbiol.">
        <title>Complete genome of a new Firmicutes species belonging to the dominant human colonic microbiota ('Ruminococcus bicirculans') reveals two chromosomes and a selective capacity to utilize plant glucans.</title>
        <authorList>
            <consortium name="NISC Comparative Sequencing Program"/>
            <person name="Wegmann U."/>
            <person name="Louis P."/>
            <person name="Goesmann A."/>
            <person name="Henrissat B."/>
            <person name="Duncan S.H."/>
            <person name="Flint H.J."/>
        </authorList>
    </citation>
    <scope>NUCLEOTIDE SEQUENCE</scope>
    <source>
        <strain evidence="2">NBRC 103855</strain>
    </source>
</reference>
<evidence type="ECO:0000313" key="2">
    <source>
        <dbReference type="EMBL" id="GLQ11889.1"/>
    </source>
</evidence>
<gene>
    <name evidence="2" type="ORF">GCM10007913_38210</name>
</gene>
<accession>A0ABQ5UL57</accession>
<dbReference type="Gene3D" id="3.90.25.10">
    <property type="entry name" value="UDP-galactose 4-epimerase, domain 1"/>
    <property type="match status" value="1"/>
</dbReference>
<dbReference type="RefSeq" id="WP_284393588.1">
    <property type="nucleotide sequence ID" value="NZ_BSNG01000003.1"/>
</dbReference>
<name>A0ABQ5UL57_9HYPH</name>
<keyword evidence="3" id="KW-1185">Reference proteome</keyword>
<dbReference type="InterPro" id="IPR036291">
    <property type="entry name" value="NAD(P)-bd_dom_sf"/>
</dbReference>
<dbReference type="EMBL" id="BSNG01000003">
    <property type="protein sequence ID" value="GLQ11889.1"/>
    <property type="molecule type" value="Genomic_DNA"/>
</dbReference>
<dbReference type="Gene3D" id="3.40.50.720">
    <property type="entry name" value="NAD(P)-binding Rossmann-like Domain"/>
    <property type="match status" value="1"/>
</dbReference>
<organism evidence="2 3">
    <name type="scientific">Devosia yakushimensis</name>
    <dbReference type="NCBI Taxonomy" id="470028"/>
    <lineage>
        <taxon>Bacteria</taxon>
        <taxon>Pseudomonadati</taxon>
        <taxon>Pseudomonadota</taxon>
        <taxon>Alphaproteobacteria</taxon>
        <taxon>Hyphomicrobiales</taxon>
        <taxon>Devosiaceae</taxon>
        <taxon>Devosia</taxon>
    </lineage>
</organism>
<sequence length="286" mass="30442">MILLTGATGNVGFEIARILDQQGVTAKALVRSPAAAEKLAGFSHIIPVEGDLDDAASVAAALEGVETAFLLTRSSERAEAQQLGFVTAAKAAGIRHIVKFSQVHADAASPVRFLRYHAAVEAAIKASGLSYTFLRANLFMQELLAFGETIRQQGNIFAPVGDGAVSLVDVRDLAAVAVAALTQPGHDGKSYDLTGPEALTHDEIARQIGTVLGREVGYVDIAPEQMRQVLRDYHFPDWQADGVIEDYAHYARGEAAGISGDIEKVTGRKARSLGVFLGDYADRLRG</sequence>
<dbReference type="PANTHER" id="PTHR43162:SF1">
    <property type="entry name" value="PRESTALK A DIFFERENTIATION PROTEIN A"/>
    <property type="match status" value="1"/>
</dbReference>
<feature type="domain" description="NmrA-like" evidence="1">
    <location>
        <begin position="2"/>
        <end position="273"/>
    </location>
</feature>
<proteinExistence type="predicted"/>
<dbReference type="InterPro" id="IPR008030">
    <property type="entry name" value="NmrA-like"/>
</dbReference>
<dbReference type="InterPro" id="IPR051604">
    <property type="entry name" value="Ergot_Alk_Oxidoreductase"/>
</dbReference>
<evidence type="ECO:0000259" key="1">
    <source>
        <dbReference type="Pfam" id="PF05368"/>
    </source>
</evidence>
<dbReference type="SUPFAM" id="SSF51735">
    <property type="entry name" value="NAD(P)-binding Rossmann-fold domains"/>
    <property type="match status" value="1"/>
</dbReference>
<dbReference type="PANTHER" id="PTHR43162">
    <property type="match status" value="1"/>
</dbReference>
<reference evidence="2" key="2">
    <citation type="submission" date="2023-01" db="EMBL/GenBank/DDBJ databases">
        <title>Draft genome sequence of Devosia yakushimensis strain NBRC 103855.</title>
        <authorList>
            <person name="Sun Q."/>
            <person name="Mori K."/>
        </authorList>
    </citation>
    <scope>NUCLEOTIDE SEQUENCE</scope>
    <source>
        <strain evidence="2">NBRC 103855</strain>
    </source>
</reference>
<dbReference type="CDD" id="cd05269">
    <property type="entry name" value="TMR_SDR_a"/>
    <property type="match status" value="1"/>
</dbReference>
<protein>
    <submittedName>
        <fullName evidence="2">NAD(P)-dependent oxidoreductase</fullName>
    </submittedName>
</protein>
<evidence type="ECO:0000313" key="3">
    <source>
        <dbReference type="Proteomes" id="UP001161406"/>
    </source>
</evidence>